<dbReference type="PROSITE" id="PS51257">
    <property type="entry name" value="PROKAR_LIPOPROTEIN"/>
    <property type="match status" value="1"/>
</dbReference>
<accession>A0ABT7JLD4</accession>
<feature type="chain" id="PRO_5045211039" description="Lipoprotein" evidence="1">
    <location>
        <begin position="20"/>
        <end position="215"/>
    </location>
</feature>
<reference evidence="2 3" key="1">
    <citation type="submission" date="2023-05" db="EMBL/GenBank/DDBJ databases">
        <authorList>
            <person name="Gao F."/>
        </authorList>
    </citation>
    <scope>NUCLEOTIDE SEQUENCE [LARGE SCALE GENOMIC DNA]</scope>
    <source>
        <strain evidence="2 3">MIMF12</strain>
    </source>
</reference>
<protein>
    <recommendedName>
        <fullName evidence="4">Lipoprotein</fullName>
    </recommendedName>
</protein>
<gene>
    <name evidence="2" type="ORF">QOL99_14110</name>
</gene>
<evidence type="ECO:0000256" key="1">
    <source>
        <dbReference type="SAM" id="SignalP"/>
    </source>
</evidence>
<dbReference type="EMBL" id="JASNGB010000174">
    <property type="protein sequence ID" value="MDL2345273.1"/>
    <property type="molecule type" value="Genomic_DNA"/>
</dbReference>
<keyword evidence="1" id="KW-0732">Signal</keyword>
<evidence type="ECO:0008006" key="4">
    <source>
        <dbReference type="Google" id="ProtNLM"/>
    </source>
</evidence>
<name>A0ABT7JLD4_9DEIO</name>
<organism evidence="2 3">
    <name type="scientific">Deinococcus rhizophilus</name>
    <dbReference type="NCBI Taxonomy" id="3049544"/>
    <lineage>
        <taxon>Bacteria</taxon>
        <taxon>Thermotogati</taxon>
        <taxon>Deinococcota</taxon>
        <taxon>Deinococci</taxon>
        <taxon>Deinococcales</taxon>
        <taxon>Deinococcaceae</taxon>
        <taxon>Deinococcus</taxon>
    </lineage>
</organism>
<evidence type="ECO:0000313" key="2">
    <source>
        <dbReference type="EMBL" id="MDL2345273.1"/>
    </source>
</evidence>
<keyword evidence="3" id="KW-1185">Reference proteome</keyword>
<dbReference type="Proteomes" id="UP001302059">
    <property type="component" value="Unassembled WGS sequence"/>
</dbReference>
<dbReference type="RefSeq" id="WP_285524750.1">
    <property type="nucleotide sequence ID" value="NZ_JASNGB010000174.1"/>
</dbReference>
<comment type="caution">
    <text evidence="2">The sequence shown here is derived from an EMBL/GenBank/DDBJ whole genome shotgun (WGS) entry which is preliminary data.</text>
</comment>
<sequence length="215" mass="22750">MKRLSALALLAGLALSACGSAPGQITGNNRVSVGVDAGDATSFVTVTKAFTPEEVDEEGNVTPAKTVWTAGNPGPVTFTFMTRPGSDAVYITGWRITRYDFNGRVSTEVSNSDKADIYVPSGWSCPERASLPNYQSCQMYTTDGRIRSDVQPANGLPIGGFSLTFADDLIEEVQRTNAGAYSVVDIEFTGKSSNGHPVVVKASNISNRAIKAGDE</sequence>
<proteinExistence type="predicted"/>
<evidence type="ECO:0000313" key="3">
    <source>
        <dbReference type="Proteomes" id="UP001302059"/>
    </source>
</evidence>
<feature type="signal peptide" evidence="1">
    <location>
        <begin position="1"/>
        <end position="19"/>
    </location>
</feature>